<dbReference type="Pfam" id="PF03713">
    <property type="entry name" value="DUF305"/>
    <property type="match status" value="2"/>
</dbReference>
<geneLocation type="plasmid" evidence="3">
    <name>pDeide2</name>
</geneLocation>
<reference evidence="2 3" key="1">
    <citation type="journal article" date="2009" name="PLoS Genet.">
        <title>Alliance of proteomics and genomics to unravel the specificities of Sahara bacterium Deinococcus deserti.</title>
        <authorList>
            <person name="de Groot A."/>
            <person name="Dulermo R."/>
            <person name="Ortet P."/>
            <person name="Blanchard L."/>
            <person name="Guerin P."/>
            <person name="Fernandez B."/>
            <person name="Vacherie B."/>
            <person name="Dossat C."/>
            <person name="Jolivet E."/>
            <person name="Siguier P."/>
            <person name="Chandler M."/>
            <person name="Barakat M."/>
            <person name="Dedieu A."/>
            <person name="Barbe V."/>
            <person name="Heulin T."/>
            <person name="Sommer S."/>
            <person name="Achouak W."/>
            <person name="Armengaud J."/>
        </authorList>
    </citation>
    <scope>NUCLEOTIDE SEQUENCE [LARGE SCALE GENOMIC DNA]</scope>
    <source>
        <strain evidence="3">DSM 17065 / CIP 109153 / LMG 22923 / VCD115</strain>
        <plasmid evidence="3">pDeide2</plasmid>
    </source>
</reference>
<sequence length="184" mass="20063">MTKTLLTTVFIALLSTASTQNHHSGMNHSAAGANHKELKDLSGKAFDRAFLSMMIPHHEAAVDMSKAVLPTTKSAQVKAWAQAIIKAQNTEITLMKRLLTTHGGSDKAMATQMNSMMAGMVKDVHTASNRDRAFAKGMIPHHASAIEMASHALKKSKNPTILKLARDIVSSQTKEINQFRAYLK</sequence>
<feature type="domain" description="DUF305" evidence="1">
    <location>
        <begin position="103"/>
        <end position="183"/>
    </location>
</feature>
<feature type="domain" description="DUF305" evidence="1">
    <location>
        <begin position="17"/>
        <end position="99"/>
    </location>
</feature>
<dbReference type="InterPro" id="IPR012347">
    <property type="entry name" value="Ferritin-like"/>
</dbReference>
<dbReference type="Proteomes" id="UP000002208">
    <property type="component" value="Plasmid 2"/>
</dbReference>
<dbReference type="PANTHER" id="PTHR36933">
    <property type="entry name" value="SLL0788 PROTEIN"/>
    <property type="match status" value="1"/>
</dbReference>
<organism evidence="2 3">
    <name type="scientific">Deinococcus deserti (strain DSM 17065 / CIP 109153 / LMG 22923 / VCD115)</name>
    <dbReference type="NCBI Taxonomy" id="546414"/>
    <lineage>
        <taxon>Bacteria</taxon>
        <taxon>Thermotogati</taxon>
        <taxon>Deinococcota</taxon>
        <taxon>Deinococci</taxon>
        <taxon>Deinococcales</taxon>
        <taxon>Deinococcaceae</taxon>
        <taxon>Deinococcus</taxon>
    </lineage>
</organism>
<dbReference type="InterPro" id="IPR005183">
    <property type="entry name" value="DUF305_CopM-like"/>
</dbReference>
<accession>C1D2Y6</accession>
<evidence type="ECO:0000313" key="3">
    <source>
        <dbReference type="Proteomes" id="UP000002208"/>
    </source>
</evidence>
<dbReference type="RefSeq" id="WP_012695245.1">
    <property type="nucleotide sequence ID" value="NC_012529.1"/>
</dbReference>
<evidence type="ECO:0000259" key="1">
    <source>
        <dbReference type="Pfam" id="PF03713"/>
    </source>
</evidence>
<gene>
    <name evidence="2" type="ordered locus">Deide_2p01090</name>
</gene>
<dbReference type="Gene3D" id="1.20.1260.10">
    <property type="match status" value="2"/>
</dbReference>
<dbReference type="KEGG" id="ddr:Deide_2p01090"/>
<dbReference type="OrthoDB" id="8603558at2"/>
<dbReference type="AlphaFoldDB" id="C1D2Y6"/>
<dbReference type="EMBL" id="CP001116">
    <property type="protein sequence ID" value="ACO47775.1"/>
    <property type="molecule type" value="Genomic_DNA"/>
</dbReference>
<keyword evidence="2" id="KW-0614">Plasmid</keyword>
<name>C1D2Y6_DEIDV</name>
<evidence type="ECO:0000313" key="2">
    <source>
        <dbReference type="EMBL" id="ACO47775.1"/>
    </source>
</evidence>
<proteinExistence type="predicted"/>
<protein>
    <recommendedName>
        <fullName evidence="1">DUF305 domain-containing protein</fullName>
    </recommendedName>
</protein>
<dbReference type="HOGENOM" id="CLU_074343_2_2_0"/>
<dbReference type="PANTHER" id="PTHR36933:SF1">
    <property type="entry name" value="SLL0788 PROTEIN"/>
    <property type="match status" value="1"/>
</dbReference>
<keyword evidence="3" id="KW-1185">Reference proteome</keyword>